<name>A0AAU9S0L5_THLAR</name>
<sequence>MEHLFHRHPLTLEVNTKEGFFSCSKCERESCGFMYQCDQKECEFKMDAKCASLADPLHHGAHQHPLALYHTGASCDECRFYLGIKTLILPILVNSKHDTHPLTICFSRTIERYNTPWCEICEAKINQEYPGYQNLYGCAECNTTLHVECAMGKYPFLKPGRTIKVNGFEIEIASNGLSRQVCHACHCLCQDKLVFKDTRDAVSFCSINCIKRIA</sequence>
<dbReference type="AlphaFoldDB" id="A0AAU9S0L5"/>
<dbReference type="InterPro" id="IPR054483">
    <property type="entry name" value="DC1-like_CT"/>
</dbReference>
<gene>
    <name evidence="4" type="ORF">TAV2_LOCUS9746</name>
</gene>
<dbReference type="Proteomes" id="UP000836841">
    <property type="component" value="Chromosome 3"/>
</dbReference>
<evidence type="ECO:0008006" key="6">
    <source>
        <dbReference type="Google" id="ProtNLM"/>
    </source>
</evidence>
<evidence type="ECO:0000313" key="4">
    <source>
        <dbReference type="EMBL" id="CAH2053802.1"/>
    </source>
</evidence>
<dbReference type="InterPro" id="IPR053192">
    <property type="entry name" value="Vacuole_Formation_Reg"/>
</dbReference>
<proteinExistence type="predicted"/>
<keyword evidence="5" id="KW-1185">Reference proteome</keyword>
<evidence type="ECO:0000256" key="1">
    <source>
        <dbReference type="ARBA" id="ARBA00022737"/>
    </source>
</evidence>
<evidence type="ECO:0000313" key="5">
    <source>
        <dbReference type="Proteomes" id="UP000836841"/>
    </source>
</evidence>
<evidence type="ECO:0000259" key="3">
    <source>
        <dbReference type="Pfam" id="PF22926"/>
    </source>
</evidence>
<dbReference type="Pfam" id="PF22926">
    <property type="entry name" value="C1-like_CT"/>
    <property type="match status" value="1"/>
</dbReference>
<dbReference type="SUPFAM" id="SSF57889">
    <property type="entry name" value="Cysteine-rich domain"/>
    <property type="match status" value="2"/>
</dbReference>
<organism evidence="4 5">
    <name type="scientific">Thlaspi arvense</name>
    <name type="common">Field penny-cress</name>
    <dbReference type="NCBI Taxonomy" id="13288"/>
    <lineage>
        <taxon>Eukaryota</taxon>
        <taxon>Viridiplantae</taxon>
        <taxon>Streptophyta</taxon>
        <taxon>Embryophyta</taxon>
        <taxon>Tracheophyta</taxon>
        <taxon>Spermatophyta</taxon>
        <taxon>Magnoliopsida</taxon>
        <taxon>eudicotyledons</taxon>
        <taxon>Gunneridae</taxon>
        <taxon>Pentapetalae</taxon>
        <taxon>rosids</taxon>
        <taxon>malvids</taxon>
        <taxon>Brassicales</taxon>
        <taxon>Brassicaceae</taxon>
        <taxon>Thlaspideae</taxon>
        <taxon>Thlaspi</taxon>
    </lineage>
</organism>
<dbReference type="Pfam" id="PF03107">
    <property type="entry name" value="C1_2"/>
    <property type="match status" value="2"/>
</dbReference>
<reference evidence="4 5" key="1">
    <citation type="submission" date="2022-03" db="EMBL/GenBank/DDBJ databases">
        <authorList>
            <person name="Nunn A."/>
            <person name="Chopra R."/>
            <person name="Nunn A."/>
            <person name="Contreras Garrido A."/>
        </authorList>
    </citation>
    <scope>NUCLEOTIDE SEQUENCE [LARGE SCALE GENOMIC DNA]</scope>
</reference>
<evidence type="ECO:0000259" key="2">
    <source>
        <dbReference type="Pfam" id="PF03107"/>
    </source>
</evidence>
<dbReference type="InterPro" id="IPR046349">
    <property type="entry name" value="C1-like_sf"/>
</dbReference>
<accession>A0AAU9S0L5</accession>
<dbReference type="Gene3D" id="3.30.60.20">
    <property type="match status" value="1"/>
</dbReference>
<protein>
    <recommendedName>
        <fullName evidence="6">DC1 domain-containing protein</fullName>
    </recommendedName>
</protein>
<dbReference type="PANTHER" id="PTHR32410:SF193">
    <property type="entry name" value="DC1 DOMAIN-CONTAINING PROTEIN"/>
    <property type="match status" value="1"/>
</dbReference>
<feature type="domain" description="DC1-like C-terminal" evidence="3">
    <location>
        <begin position="174"/>
        <end position="210"/>
    </location>
</feature>
<keyword evidence="1" id="KW-0677">Repeat</keyword>
<dbReference type="EMBL" id="OU466859">
    <property type="protein sequence ID" value="CAH2053802.1"/>
    <property type="molecule type" value="Genomic_DNA"/>
</dbReference>
<dbReference type="InterPro" id="IPR004146">
    <property type="entry name" value="DC1"/>
</dbReference>
<feature type="domain" description="DC1" evidence="2">
    <location>
        <begin position="5"/>
        <end position="51"/>
    </location>
</feature>
<feature type="domain" description="DC1" evidence="2">
    <location>
        <begin position="96"/>
        <end position="150"/>
    </location>
</feature>
<dbReference type="PANTHER" id="PTHR32410">
    <property type="entry name" value="CYSTEINE/HISTIDINE-RICH C1 DOMAIN FAMILY PROTEIN"/>
    <property type="match status" value="1"/>
</dbReference>